<evidence type="ECO:0000313" key="2">
    <source>
        <dbReference type="EMBL" id="KAK8750889.1"/>
    </source>
</evidence>
<evidence type="ECO:0000256" key="1">
    <source>
        <dbReference type="SAM" id="MobiDB-lite"/>
    </source>
</evidence>
<feature type="region of interest" description="Disordered" evidence="1">
    <location>
        <begin position="197"/>
        <end position="280"/>
    </location>
</feature>
<evidence type="ECO:0000313" key="3">
    <source>
        <dbReference type="Proteomes" id="UP001445076"/>
    </source>
</evidence>
<dbReference type="AlphaFoldDB" id="A0AAW0YGK9"/>
<organism evidence="2 3">
    <name type="scientific">Cherax quadricarinatus</name>
    <name type="common">Australian red claw crayfish</name>
    <dbReference type="NCBI Taxonomy" id="27406"/>
    <lineage>
        <taxon>Eukaryota</taxon>
        <taxon>Metazoa</taxon>
        <taxon>Ecdysozoa</taxon>
        <taxon>Arthropoda</taxon>
        <taxon>Crustacea</taxon>
        <taxon>Multicrustacea</taxon>
        <taxon>Malacostraca</taxon>
        <taxon>Eumalacostraca</taxon>
        <taxon>Eucarida</taxon>
        <taxon>Decapoda</taxon>
        <taxon>Pleocyemata</taxon>
        <taxon>Astacidea</taxon>
        <taxon>Parastacoidea</taxon>
        <taxon>Parastacidae</taxon>
        <taxon>Cherax</taxon>
    </lineage>
</organism>
<evidence type="ECO:0008006" key="4">
    <source>
        <dbReference type="Google" id="ProtNLM"/>
    </source>
</evidence>
<feature type="compositionally biased region" description="Acidic residues" evidence="1">
    <location>
        <begin position="240"/>
        <end position="255"/>
    </location>
</feature>
<dbReference type="Proteomes" id="UP001445076">
    <property type="component" value="Unassembled WGS sequence"/>
</dbReference>
<accession>A0AAW0YGK9</accession>
<dbReference type="EMBL" id="JARKIK010000007">
    <property type="protein sequence ID" value="KAK8750889.1"/>
    <property type="molecule type" value="Genomic_DNA"/>
</dbReference>
<feature type="compositionally biased region" description="Polar residues" evidence="1">
    <location>
        <begin position="268"/>
        <end position="280"/>
    </location>
</feature>
<comment type="caution">
    <text evidence="2">The sequence shown here is derived from an EMBL/GenBank/DDBJ whole genome shotgun (WGS) entry which is preliminary data.</text>
</comment>
<gene>
    <name evidence="2" type="ORF">OTU49_015043</name>
</gene>
<proteinExistence type="predicted"/>
<name>A0AAW0YGK9_CHEQU</name>
<protein>
    <recommendedName>
        <fullName evidence="4">Transposase</fullName>
    </recommendedName>
</protein>
<keyword evidence="3" id="KW-1185">Reference proteome</keyword>
<sequence>MASYNTSITPWRYQPSHLSSHDHCQPRKVLRLAAVPYLFTCSQSDAEATELDDCTGVGDTAHGELASYCESTAIISELNKSNNLEKERSKDVSKRRINYKNEAIIGMLKQDWEASGGVLQQDEVFTSEDTENDELPNTKTKRKATVQDKLMDGTQYMAKALANSQDQEEPFTVKWHTKTRVTRGNIRKQDDLLIAGAASSKQRSQVSTDTEEINKQSPHSQKCDDASDDENDLDNNMNSDSEDLDDPDSLGEESSSEGTFNRIPIEKSGTSSEGTDMSMKNNTKWVPEEIINFISRSERLRIAHTSAGLLIVVNPAFYVDEEKRDLDFYGSLIMRPVFVIIDESSVNIIVLGKVFEEADISDTTTSIDILKKVENKFIQNQYIYCPGVSETYVKACRAVGIKVPVKAFDKNSFGGKTSYHDKLCEKFYRKSNSVSMSRVHGFAYTCRCCNHKIYYYRARYRKKNLRLFSVNVHKSLPSSTMHKVVFAKYSHDILTYGRRRNNYTYYILRDVDVIKLSENMKERSFTLNSKQNKDFVEVLMALKNDSAIHEIFKEDDQEASNARKRAARMVWDGEVKKASCLYKQLPHSSGKEEDCSYLLSDSTSATAKETCLQYENEAINCWSMVTFRIALALYQRSTESYESLESFRILELPSLFPINDYDLEIENKPVLHLEYIAKQAKQYYEISDEHEASGRLPCLGEGVIIIDQMKVISKVVWYGIQESLVGHDLSEEELLNLTDIFTKPAEVITPRPDECVLQTVWRDVCYNHDIIGPYFHLSRNLKGQQLANHLLWTIKSFDDFRLKTIGIVCDTAAVNGACLRSSLGERGSLSADTDDNYQLHPTFLNPFDPSLQISWIICPNHMLINMMNALHSSQPDGTKDFKYGGISFGWKPLELLLENDIGRMEKNESRIAPLLRKSYIERRHAVKFKYALLPSRILQKPEVVDALEKEIKQITNEKSKMVMQKTWEFLNATSKIFEKGLLSNVGVTSERQEAITNTMEGYQWFCDWLNDMNATAALHLKDPRQKEFLSWQTWEGLRLSLYGFRSLCKNFHSRHPDRAIVPLRVNGSAVERVFSQVKNYCGTGKRKLKVSALNYTIGLTTVKFNSQLRQKQKRDEQAKTFSKKVKMS</sequence>
<feature type="compositionally biased region" description="Polar residues" evidence="1">
    <location>
        <begin position="199"/>
        <end position="208"/>
    </location>
</feature>
<reference evidence="2 3" key="1">
    <citation type="journal article" date="2024" name="BMC Genomics">
        <title>Genome assembly of redclaw crayfish (Cherax quadricarinatus) provides insights into its immune adaptation and hypoxia tolerance.</title>
        <authorList>
            <person name="Liu Z."/>
            <person name="Zheng J."/>
            <person name="Li H."/>
            <person name="Fang K."/>
            <person name="Wang S."/>
            <person name="He J."/>
            <person name="Zhou D."/>
            <person name="Weng S."/>
            <person name="Chi M."/>
            <person name="Gu Z."/>
            <person name="He J."/>
            <person name="Li F."/>
            <person name="Wang M."/>
        </authorList>
    </citation>
    <scope>NUCLEOTIDE SEQUENCE [LARGE SCALE GENOMIC DNA]</scope>
    <source>
        <strain evidence="2">ZL_2023a</strain>
    </source>
</reference>